<evidence type="ECO:0000256" key="1">
    <source>
        <dbReference type="ARBA" id="ARBA00001947"/>
    </source>
</evidence>
<evidence type="ECO:0000256" key="4">
    <source>
        <dbReference type="ARBA" id="ARBA00022833"/>
    </source>
</evidence>
<dbReference type="RefSeq" id="WP_260792714.1">
    <property type="nucleotide sequence ID" value="NZ_CP093313.1"/>
</dbReference>
<proteinExistence type="predicted"/>
<accession>A0A9J7BL77</accession>
<keyword evidence="7" id="KW-1185">Reference proteome</keyword>
<keyword evidence="3" id="KW-0378">Hydrolase</keyword>
<dbReference type="Proteomes" id="UP001059380">
    <property type="component" value="Chromosome"/>
</dbReference>
<dbReference type="SMART" id="SM00849">
    <property type="entry name" value="Lactamase_B"/>
    <property type="match status" value="1"/>
</dbReference>
<dbReference type="AlphaFoldDB" id="A0A9J7BL77"/>
<dbReference type="GO" id="GO:0046872">
    <property type="term" value="F:metal ion binding"/>
    <property type="evidence" value="ECO:0007669"/>
    <property type="project" value="UniProtKB-KW"/>
</dbReference>
<name>A0A9J7BL77_9BACT</name>
<dbReference type="InterPro" id="IPR036866">
    <property type="entry name" value="RibonucZ/Hydroxyglut_hydro"/>
</dbReference>
<dbReference type="Gene3D" id="3.60.15.10">
    <property type="entry name" value="Ribonuclease Z/Hydroxyacylglutathione hydrolase-like"/>
    <property type="match status" value="1"/>
</dbReference>
<keyword evidence="2" id="KW-0479">Metal-binding</keyword>
<dbReference type="KEGG" id="orp:MOP44_22775"/>
<dbReference type="GO" id="GO:0016787">
    <property type="term" value="F:hydrolase activity"/>
    <property type="evidence" value="ECO:0007669"/>
    <property type="project" value="UniProtKB-KW"/>
</dbReference>
<feature type="domain" description="Metallo-beta-lactamase" evidence="5">
    <location>
        <begin position="12"/>
        <end position="191"/>
    </location>
</feature>
<gene>
    <name evidence="6" type="ORF">MOP44_22775</name>
</gene>
<evidence type="ECO:0000259" key="5">
    <source>
        <dbReference type="SMART" id="SM00849"/>
    </source>
</evidence>
<dbReference type="SUPFAM" id="SSF56281">
    <property type="entry name" value="Metallo-hydrolase/oxidoreductase"/>
    <property type="match status" value="1"/>
</dbReference>
<comment type="cofactor">
    <cofactor evidence="1">
        <name>Zn(2+)</name>
        <dbReference type="ChEBI" id="CHEBI:29105"/>
    </cofactor>
</comment>
<keyword evidence="4" id="KW-0862">Zinc</keyword>
<dbReference type="InterPro" id="IPR051453">
    <property type="entry name" value="MBL_Glyoxalase_II"/>
</dbReference>
<dbReference type="PANTHER" id="PTHR46233:SF3">
    <property type="entry name" value="HYDROXYACYLGLUTATHIONE HYDROLASE GLOC"/>
    <property type="match status" value="1"/>
</dbReference>
<dbReference type="Pfam" id="PF00753">
    <property type="entry name" value="Lactamase_B"/>
    <property type="match status" value="1"/>
</dbReference>
<sequence length="214" mass="22687">MILETFPVGPLQCNCTILGDDAAGEAIVIDPGDDISRIHKRLTELGLKLKQILITHGHIDHVGGALKLKRLTGAPILLNENDLPQLNLMDKQAAWLGVTTPEVAPPDESLTDGMTVGLTSLPAQVLHTPGHTQGSVCLHFAPLNMVIAGDTLFAGSIGRTDLPGGDGAQIIRSIESRLLALPDDTRVIPGHGPATTIGDERESNPFLRGGWARM</sequence>
<evidence type="ECO:0000256" key="3">
    <source>
        <dbReference type="ARBA" id="ARBA00022801"/>
    </source>
</evidence>
<evidence type="ECO:0000256" key="2">
    <source>
        <dbReference type="ARBA" id="ARBA00022723"/>
    </source>
</evidence>
<protein>
    <submittedName>
        <fullName evidence="6">MBL fold metallo-hydrolase</fullName>
    </submittedName>
</protein>
<dbReference type="EMBL" id="CP093313">
    <property type="protein sequence ID" value="UWZ83379.1"/>
    <property type="molecule type" value="Genomic_DNA"/>
</dbReference>
<organism evidence="6 7">
    <name type="scientific">Occallatibacter riparius</name>
    <dbReference type="NCBI Taxonomy" id="1002689"/>
    <lineage>
        <taxon>Bacteria</taxon>
        <taxon>Pseudomonadati</taxon>
        <taxon>Acidobacteriota</taxon>
        <taxon>Terriglobia</taxon>
        <taxon>Terriglobales</taxon>
        <taxon>Acidobacteriaceae</taxon>
        <taxon>Occallatibacter</taxon>
    </lineage>
</organism>
<evidence type="ECO:0000313" key="6">
    <source>
        <dbReference type="EMBL" id="UWZ83379.1"/>
    </source>
</evidence>
<reference evidence="6" key="1">
    <citation type="submission" date="2021-04" db="EMBL/GenBank/DDBJ databases">
        <title>Phylogenetic analysis of Acidobacteriaceae.</title>
        <authorList>
            <person name="Qiu L."/>
            <person name="Zhang Q."/>
        </authorList>
    </citation>
    <scope>NUCLEOTIDE SEQUENCE</scope>
    <source>
        <strain evidence="6">DSM 25168</strain>
    </source>
</reference>
<dbReference type="InterPro" id="IPR001279">
    <property type="entry name" value="Metallo-B-lactamas"/>
</dbReference>
<dbReference type="PANTHER" id="PTHR46233">
    <property type="entry name" value="HYDROXYACYLGLUTATHIONE HYDROLASE GLOC"/>
    <property type="match status" value="1"/>
</dbReference>
<evidence type="ECO:0000313" key="7">
    <source>
        <dbReference type="Proteomes" id="UP001059380"/>
    </source>
</evidence>